<dbReference type="EMBL" id="HBGD01001517">
    <property type="protein sequence ID" value="CAD9078015.1"/>
    <property type="molecule type" value="Transcribed_RNA"/>
</dbReference>
<dbReference type="AlphaFoldDB" id="A0A7S1PFY1"/>
<proteinExistence type="inferred from homology"/>
<reference evidence="5" key="1">
    <citation type="submission" date="2021-01" db="EMBL/GenBank/DDBJ databases">
        <authorList>
            <person name="Corre E."/>
            <person name="Pelletier E."/>
            <person name="Niang G."/>
            <person name="Scheremetjew M."/>
            <person name="Finn R."/>
            <person name="Kale V."/>
            <person name="Holt S."/>
            <person name="Cochrane G."/>
            <person name="Meng A."/>
            <person name="Brown T."/>
            <person name="Cohen L."/>
        </authorList>
    </citation>
    <scope>NUCLEOTIDE SEQUENCE</scope>
    <source>
        <strain evidence="5">WS</strain>
    </source>
</reference>
<accession>A0A7S1PFY1</accession>
<dbReference type="CDD" id="cd06464">
    <property type="entry name" value="ACD_sHsps-like"/>
    <property type="match status" value="1"/>
</dbReference>
<dbReference type="Gene3D" id="2.60.40.790">
    <property type="match status" value="1"/>
</dbReference>
<dbReference type="InterPro" id="IPR008978">
    <property type="entry name" value="HSP20-like_chaperone"/>
</dbReference>
<dbReference type="PANTHER" id="PTHR11527">
    <property type="entry name" value="HEAT-SHOCK PROTEIN 20 FAMILY MEMBER"/>
    <property type="match status" value="1"/>
</dbReference>
<dbReference type="InterPro" id="IPR002068">
    <property type="entry name" value="A-crystallin/Hsp20_dom"/>
</dbReference>
<organism evidence="5">
    <name type="scientific">Percolomonas cosmopolitus</name>
    <dbReference type="NCBI Taxonomy" id="63605"/>
    <lineage>
        <taxon>Eukaryota</taxon>
        <taxon>Discoba</taxon>
        <taxon>Heterolobosea</taxon>
        <taxon>Tetramitia</taxon>
        <taxon>Eutetramitia</taxon>
        <taxon>Percolomonadidae</taxon>
        <taxon>Percolomonas</taxon>
    </lineage>
</organism>
<comment type="similarity">
    <text evidence="2 3">Belongs to the small heat shock protein (HSP20) family.</text>
</comment>
<dbReference type="Pfam" id="PF00011">
    <property type="entry name" value="HSP20"/>
    <property type="match status" value="1"/>
</dbReference>
<evidence type="ECO:0000256" key="3">
    <source>
        <dbReference type="RuleBase" id="RU003616"/>
    </source>
</evidence>
<dbReference type="SUPFAM" id="SSF49764">
    <property type="entry name" value="HSP20-like chaperones"/>
    <property type="match status" value="1"/>
</dbReference>
<sequence length="177" mass="20012">MSLSLRNINRIQDPFFDDAFDKLRFPSFGRSRFAPPCSSFPLMRGFGDSNSWFDDWSMSSEGFSSCLGDTDLKETDSDFQLALEAPGFNKHEISIDLNDNVLTIAGEKKQEENEAKEDGSFERRSFSSRKFSRSFTLPADKADLEKINAKLNNGVLHLSVPKLPELQHKPVKSIPIE</sequence>
<evidence type="ECO:0000256" key="1">
    <source>
        <dbReference type="ARBA" id="ARBA00023016"/>
    </source>
</evidence>
<keyword evidence="1" id="KW-0346">Stress response</keyword>
<feature type="domain" description="SHSP" evidence="4">
    <location>
        <begin position="58"/>
        <end position="177"/>
    </location>
</feature>
<protein>
    <recommendedName>
        <fullName evidence="4">SHSP domain-containing protein</fullName>
    </recommendedName>
</protein>
<evidence type="ECO:0000259" key="4">
    <source>
        <dbReference type="PROSITE" id="PS01031"/>
    </source>
</evidence>
<dbReference type="InterPro" id="IPR031107">
    <property type="entry name" value="Small_HSP"/>
</dbReference>
<gene>
    <name evidence="5" type="ORF">PCOS0759_LOCUS1247</name>
</gene>
<evidence type="ECO:0000256" key="2">
    <source>
        <dbReference type="PROSITE-ProRule" id="PRU00285"/>
    </source>
</evidence>
<evidence type="ECO:0000313" key="5">
    <source>
        <dbReference type="EMBL" id="CAD9078015.1"/>
    </source>
</evidence>
<name>A0A7S1PFY1_9EUKA</name>
<dbReference type="PROSITE" id="PS01031">
    <property type="entry name" value="SHSP"/>
    <property type="match status" value="1"/>
</dbReference>